<comment type="caution">
    <text evidence="2">The sequence shown here is derived from an EMBL/GenBank/DDBJ whole genome shotgun (WGS) entry which is preliminary data.</text>
</comment>
<keyword evidence="1" id="KW-0472">Membrane</keyword>
<dbReference type="Proteomes" id="UP000489600">
    <property type="component" value="Unassembled WGS sequence"/>
</dbReference>
<evidence type="ECO:0000313" key="2">
    <source>
        <dbReference type="EMBL" id="VVB08370.1"/>
    </source>
</evidence>
<feature type="transmembrane region" description="Helical" evidence="1">
    <location>
        <begin position="74"/>
        <end position="101"/>
    </location>
</feature>
<keyword evidence="1" id="KW-1133">Transmembrane helix</keyword>
<accession>A0A565C432</accession>
<organism evidence="2 3">
    <name type="scientific">Arabis nemorensis</name>
    <dbReference type="NCBI Taxonomy" id="586526"/>
    <lineage>
        <taxon>Eukaryota</taxon>
        <taxon>Viridiplantae</taxon>
        <taxon>Streptophyta</taxon>
        <taxon>Embryophyta</taxon>
        <taxon>Tracheophyta</taxon>
        <taxon>Spermatophyta</taxon>
        <taxon>Magnoliopsida</taxon>
        <taxon>eudicotyledons</taxon>
        <taxon>Gunneridae</taxon>
        <taxon>Pentapetalae</taxon>
        <taxon>rosids</taxon>
        <taxon>malvids</taxon>
        <taxon>Brassicales</taxon>
        <taxon>Brassicaceae</taxon>
        <taxon>Arabideae</taxon>
        <taxon>Arabis</taxon>
    </lineage>
</organism>
<dbReference type="AlphaFoldDB" id="A0A565C432"/>
<name>A0A565C432_9BRAS</name>
<protein>
    <submittedName>
        <fullName evidence="2">Uncharacterized protein</fullName>
    </submittedName>
</protein>
<reference evidence="2" key="1">
    <citation type="submission" date="2019-07" db="EMBL/GenBank/DDBJ databases">
        <authorList>
            <person name="Dittberner H."/>
        </authorList>
    </citation>
    <scope>NUCLEOTIDE SEQUENCE [LARGE SCALE GENOMIC DNA]</scope>
</reference>
<proteinExistence type="predicted"/>
<dbReference type="EMBL" id="CABITT030000006">
    <property type="protein sequence ID" value="VVB08370.1"/>
    <property type="molecule type" value="Genomic_DNA"/>
</dbReference>
<evidence type="ECO:0000313" key="3">
    <source>
        <dbReference type="Proteomes" id="UP000489600"/>
    </source>
</evidence>
<keyword evidence="1" id="KW-0812">Transmembrane</keyword>
<sequence>MVVAGLGVVGAILKHGLLPLACGCVGLWQWVVLYLGFYSSLCCLLLTNLSVLLPPDCGSSGQAASFLVSTSQTSFGVCIFFGLFSGVVLCLFSPVLFGLFIEVSVLELSLLRYL</sequence>
<keyword evidence="3" id="KW-1185">Reference proteome</keyword>
<evidence type="ECO:0000256" key="1">
    <source>
        <dbReference type="SAM" id="Phobius"/>
    </source>
</evidence>
<gene>
    <name evidence="2" type="ORF">ANE_LOCUS18814</name>
</gene>